<organism evidence="2">
    <name type="scientific">Synechococcus sp. SB0676_bin_10</name>
    <dbReference type="NCBI Taxonomy" id="2604869"/>
    <lineage>
        <taxon>Bacteria</taxon>
        <taxon>Bacillati</taxon>
        <taxon>Cyanobacteriota</taxon>
        <taxon>Cyanophyceae</taxon>
        <taxon>Synechococcales</taxon>
        <taxon>Synechococcaceae</taxon>
        <taxon>Synechococcus</taxon>
    </lineage>
</organism>
<dbReference type="EMBL" id="VYDO01000295">
    <property type="protein sequence ID" value="MYG39171.1"/>
    <property type="molecule type" value="Genomic_DNA"/>
</dbReference>
<feature type="region of interest" description="Disordered" evidence="1">
    <location>
        <begin position="16"/>
        <end position="37"/>
    </location>
</feature>
<dbReference type="AlphaFoldDB" id="A0A6B1F865"/>
<keyword evidence="2" id="KW-0547">Nucleotide-binding</keyword>
<comment type="caution">
    <text evidence="2">The sequence shown here is derived from an EMBL/GenBank/DDBJ whole genome shotgun (WGS) entry which is preliminary data.</text>
</comment>
<evidence type="ECO:0000313" key="2">
    <source>
        <dbReference type="EMBL" id="MYG39171.1"/>
    </source>
</evidence>
<dbReference type="Gene3D" id="3.30.565.10">
    <property type="entry name" value="Histidine kinase-like ATPase, C-terminal domain"/>
    <property type="match status" value="1"/>
</dbReference>
<name>A0A6B1F865_9SYNE</name>
<proteinExistence type="predicted"/>
<protein>
    <submittedName>
        <fullName evidence="2">ATP-binding protein</fullName>
    </submittedName>
</protein>
<accession>A0A6B1F865</accession>
<keyword evidence="2" id="KW-0067">ATP-binding</keyword>
<sequence length="738" mass="82810">MPHGVLAKLAIASGQLGPLPQGSGNPTPHDAKTPSERVDYSMRISRLTVDKLGVKLYDKVSAVIAELIANAYDADATEVTVSAPMGQFLATRAGGTVADKGFKIEVVDNGCGMTPHQVQSFFLVVGAERRNDPKRGSLSPRFERKVMGRKGVGKLAPFGICKTIEVISAGGDRVPGNSKDDFDSGYLTSHIVLDYNGIVALDNNKPDERYKPTTGERDQSISKESGTRIILKDFNYRGVPKITNFNRQLAQRFGLRSENWQIQLLDNTQSEFSPIIVGDFNIETMDNTKIEFRRDHSVVLPNDIVAQDLDAGFNHNDKFYPLSGWMAYSRFPYKDELMAGVRIYCRGKIAAQTSIFNQRAGFTGEHSIRSYLVGELHADWLDEDEDLIQTDRRDILWSDELAAAFEDWGQKVVKRIGNLSRDPLRKATLQLFLETGNVEARIRDAYPIGDQQSIRESAAELARSFGRTISRGEAEDETVVNELVDLSITLAPHDTLDSMMKDAIADADRPLSDLASFLRTARIAELSSFGRIAEDRLKVLKRLEFLKDAEDTNENNLQQLITDAPWLINPEWAPVTANQSFSSLRKAFEKYYENQTGQRISLGSFENTGKRPDFVLSSQEGIVQIIEIKKPHHALTNVEMDRIVKYHDNMDEFLENSVNEEFRRHFADFHITLVCDDLAMTGAQRAAFNGYRGDQGKKGRLTHMGWTAFLLKTEQVHQDFLSEAQRQRNAMPSVSQDD</sequence>
<evidence type="ECO:0000256" key="1">
    <source>
        <dbReference type="SAM" id="MobiDB-lite"/>
    </source>
</evidence>
<reference evidence="2" key="1">
    <citation type="submission" date="2019-09" db="EMBL/GenBank/DDBJ databases">
        <title>Characterisation of the sponge microbiome using genome-centric metagenomics.</title>
        <authorList>
            <person name="Engelberts J.P."/>
            <person name="Robbins S.J."/>
            <person name="De Goeij J.M."/>
            <person name="Aranda M."/>
            <person name="Bell S.C."/>
            <person name="Webster N.S."/>
        </authorList>
    </citation>
    <scope>NUCLEOTIDE SEQUENCE</scope>
    <source>
        <strain evidence="2">SB0676_bin_10</strain>
    </source>
</reference>
<gene>
    <name evidence="2" type="ORF">F4162_09540</name>
</gene>
<dbReference type="Pfam" id="PF13589">
    <property type="entry name" value="HATPase_c_3"/>
    <property type="match status" value="1"/>
</dbReference>
<dbReference type="InterPro" id="IPR036890">
    <property type="entry name" value="HATPase_C_sf"/>
</dbReference>
<dbReference type="SUPFAM" id="SSF55874">
    <property type="entry name" value="ATPase domain of HSP90 chaperone/DNA topoisomerase II/histidine kinase"/>
    <property type="match status" value="1"/>
</dbReference>
<dbReference type="GO" id="GO:0005524">
    <property type="term" value="F:ATP binding"/>
    <property type="evidence" value="ECO:0007669"/>
    <property type="project" value="UniProtKB-KW"/>
</dbReference>